<reference evidence="9 10" key="1">
    <citation type="submission" date="2015-07" db="EMBL/GenBank/DDBJ databases">
        <authorList>
            <person name="Noorani M."/>
        </authorList>
    </citation>
    <scope>NUCLEOTIDE SEQUENCE [LARGE SCALE GENOMIC DNA]</scope>
    <source>
        <strain evidence="9 10">CECT 5088</strain>
    </source>
</reference>
<feature type="domain" description="Thiamine pyrophosphate enzyme central" evidence="6">
    <location>
        <begin position="223"/>
        <end position="355"/>
    </location>
</feature>
<dbReference type="RefSeq" id="WP_055681199.1">
    <property type="nucleotide sequence ID" value="NZ_CXPG01000011.1"/>
</dbReference>
<evidence type="ECO:0000259" key="6">
    <source>
        <dbReference type="Pfam" id="PF00205"/>
    </source>
</evidence>
<dbReference type="EC" id="3.7.1.-" evidence="9"/>
<proteinExistence type="inferred from homology"/>
<dbReference type="GO" id="GO:0016823">
    <property type="term" value="F:hydrolase activity, acting on acid carbon-carbon bonds, in ketonic substances"/>
    <property type="evidence" value="ECO:0007669"/>
    <property type="project" value="InterPro"/>
</dbReference>
<keyword evidence="2" id="KW-0808">Transferase</keyword>
<dbReference type="PANTHER" id="PTHR18968">
    <property type="entry name" value="THIAMINE PYROPHOSPHATE ENZYMES"/>
    <property type="match status" value="1"/>
</dbReference>
<dbReference type="InterPro" id="IPR011766">
    <property type="entry name" value="TPP_enzyme_TPP-bd"/>
</dbReference>
<dbReference type="PROSITE" id="PS00187">
    <property type="entry name" value="TPP_ENZYMES"/>
    <property type="match status" value="1"/>
</dbReference>
<dbReference type="GO" id="GO:0030976">
    <property type="term" value="F:thiamine pyrophosphate binding"/>
    <property type="evidence" value="ECO:0007669"/>
    <property type="project" value="InterPro"/>
</dbReference>
<dbReference type="InterPro" id="IPR000399">
    <property type="entry name" value="TPP-bd_CS"/>
</dbReference>
<dbReference type="Pfam" id="PF02776">
    <property type="entry name" value="TPP_enzyme_N"/>
    <property type="match status" value="1"/>
</dbReference>
<sequence length="623" mass="67354">MTSTGRTVRLTVAQAIVRWLMNQYIEIDGVETRICGGGFGIFGHGNVPCLGEALYAVHSDLPLYRGQNEQGMGFAAAAYAKYHLRRRFMFCTASAGPGTANLLTAAALAHANRLPMLMLCGDTFITRLPDPVLQQLEHFGDPTRGLNDAFRAVSRFWDRITHPAQVLQSLPAALATMLDPADCGPAFLGLPQDVQGWAWDYPERFFDRRVHRIRRQAPDTAEVAEVADLLRAARRPVLIAGGGIQYSRAVETLTTFVEAHDIPVIETIAGRANLVDDHPLNIGPVGVTGSDSANAIAAQADLILAVGTRLQDFTTGSWTAFAPDARLVTLNVGRHDAAKHLATTMVGDARLGLEVLGAALGDHRAPSEWVDLAKAERRAWMRTVSETVRPGNRPNSYAQAIGVVNDLCDPSDRIVAAAGGLPAEVTANWRTLKPGTVDVEFGFSCMGYEIAGGWGARIAQAEAEPDRDTIVFCGDGSYLLMNSDIYSSVLTRKKLIVLVLDNGGFAVINKLQNNTGQESFNNLIADCPTVPEPFTVDFAAHAAAMGANVETVENPAGLAEAFRRAQAADKTSVIVMKVDPYEGWTTGGHAWWEIGTPEVSETESVREAHEETEAMRDRQRQGV</sequence>
<dbReference type="GO" id="GO:0000287">
    <property type="term" value="F:magnesium ion binding"/>
    <property type="evidence" value="ECO:0007669"/>
    <property type="project" value="InterPro"/>
</dbReference>
<dbReference type="InterPro" id="IPR012000">
    <property type="entry name" value="Thiamin_PyroP_enz_cen_dom"/>
</dbReference>
<dbReference type="OrthoDB" id="3194735at2"/>
<organism evidence="9 10">
    <name type="scientific">Jannaschia rubra</name>
    <dbReference type="NCBI Taxonomy" id="282197"/>
    <lineage>
        <taxon>Bacteria</taxon>
        <taxon>Pseudomonadati</taxon>
        <taxon>Pseudomonadota</taxon>
        <taxon>Alphaproteobacteria</taxon>
        <taxon>Rhodobacterales</taxon>
        <taxon>Roseobacteraceae</taxon>
        <taxon>Jannaschia</taxon>
    </lineage>
</organism>
<keyword evidence="9" id="KW-0378">Hydrolase</keyword>
<dbReference type="Gene3D" id="3.40.50.970">
    <property type="match status" value="2"/>
</dbReference>
<dbReference type="PANTHER" id="PTHR18968:SF9">
    <property type="entry name" value="3D-(3,5_4)-TRIHYDROXYCYCLOHEXANE-1,2-DIONE HYDROLASE"/>
    <property type="match status" value="1"/>
</dbReference>
<evidence type="ECO:0000259" key="8">
    <source>
        <dbReference type="Pfam" id="PF02776"/>
    </source>
</evidence>
<feature type="domain" description="Thiamine pyrophosphate enzyme TPP-binding" evidence="7">
    <location>
        <begin position="426"/>
        <end position="575"/>
    </location>
</feature>
<accession>A0A0M6XM36</accession>
<evidence type="ECO:0000256" key="2">
    <source>
        <dbReference type="ARBA" id="ARBA00022679"/>
    </source>
</evidence>
<dbReference type="SUPFAM" id="SSF52467">
    <property type="entry name" value="DHS-like NAD/FAD-binding domain"/>
    <property type="match status" value="1"/>
</dbReference>
<evidence type="ECO:0000313" key="10">
    <source>
        <dbReference type="Proteomes" id="UP000048908"/>
    </source>
</evidence>
<dbReference type="STRING" id="282197.SAMN04488517_106154"/>
<dbReference type="NCBIfam" id="TIGR04377">
    <property type="entry name" value="myo_inos_iolD"/>
    <property type="match status" value="1"/>
</dbReference>
<keyword evidence="10" id="KW-1185">Reference proteome</keyword>
<dbReference type="InterPro" id="IPR030817">
    <property type="entry name" value="Myo_inos_IolD"/>
</dbReference>
<dbReference type="Proteomes" id="UP000048908">
    <property type="component" value="Unassembled WGS sequence"/>
</dbReference>
<dbReference type="AlphaFoldDB" id="A0A0M6XM36"/>
<dbReference type="Pfam" id="PF00205">
    <property type="entry name" value="TPP_enzyme_M"/>
    <property type="match status" value="1"/>
</dbReference>
<keyword evidence="3 4" id="KW-0786">Thiamine pyrophosphate</keyword>
<gene>
    <name evidence="9" type="primary">iolD</name>
    <name evidence="9" type="ORF">JAN5088_00471</name>
</gene>
<dbReference type="InterPro" id="IPR029035">
    <property type="entry name" value="DHS-like_NAD/FAD-binding_dom"/>
</dbReference>
<evidence type="ECO:0000313" key="9">
    <source>
        <dbReference type="EMBL" id="CTQ31712.1"/>
    </source>
</evidence>
<comment type="similarity">
    <text evidence="1 4">Belongs to the TPP enzyme family.</text>
</comment>
<dbReference type="GO" id="GO:0050660">
    <property type="term" value="F:flavin adenine dinucleotide binding"/>
    <property type="evidence" value="ECO:0007669"/>
    <property type="project" value="TreeGrafter"/>
</dbReference>
<dbReference type="CDD" id="cd07035">
    <property type="entry name" value="TPP_PYR_POX_like"/>
    <property type="match status" value="1"/>
</dbReference>
<dbReference type="GO" id="GO:0003984">
    <property type="term" value="F:acetolactate synthase activity"/>
    <property type="evidence" value="ECO:0007669"/>
    <property type="project" value="TreeGrafter"/>
</dbReference>
<dbReference type="SUPFAM" id="SSF52518">
    <property type="entry name" value="Thiamin diphosphate-binding fold (THDP-binding)"/>
    <property type="match status" value="2"/>
</dbReference>
<dbReference type="InterPro" id="IPR012001">
    <property type="entry name" value="Thiamin_PyroP_enz_TPP-bd_dom"/>
</dbReference>
<feature type="domain" description="Thiamine pyrophosphate enzyme N-terminal TPP-binding" evidence="8">
    <location>
        <begin position="39"/>
        <end position="134"/>
    </location>
</feature>
<dbReference type="InterPro" id="IPR045229">
    <property type="entry name" value="TPP_enz"/>
</dbReference>
<name>A0A0M6XM36_9RHOB</name>
<dbReference type="GO" id="GO:0009097">
    <property type="term" value="P:isoleucine biosynthetic process"/>
    <property type="evidence" value="ECO:0007669"/>
    <property type="project" value="TreeGrafter"/>
</dbReference>
<feature type="compositionally biased region" description="Basic and acidic residues" evidence="5">
    <location>
        <begin position="603"/>
        <end position="623"/>
    </location>
</feature>
<feature type="region of interest" description="Disordered" evidence="5">
    <location>
        <begin position="599"/>
        <end position="623"/>
    </location>
</feature>
<protein>
    <submittedName>
        <fullName evidence="9">3D-(3,5/4)-trihydroxycyclohexane-1,2-dione hydrolase</fullName>
        <ecNumber evidence="9">3.7.1.-</ecNumber>
    </submittedName>
</protein>
<dbReference type="GO" id="GO:0009099">
    <property type="term" value="P:L-valine biosynthetic process"/>
    <property type="evidence" value="ECO:0007669"/>
    <property type="project" value="TreeGrafter"/>
</dbReference>
<evidence type="ECO:0000256" key="3">
    <source>
        <dbReference type="ARBA" id="ARBA00023052"/>
    </source>
</evidence>
<dbReference type="GO" id="GO:0019310">
    <property type="term" value="P:inositol catabolic process"/>
    <property type="evidence" value="ECO:0007669"/>
    <property type="project" value="InterPro"/>
</dbReference>
<dbReference type="InterPro" id="IPR029061">
    <property type="entry name" value="THDP-binding"/>
</dbReference>
<dbReference type="Pfam" id="PF02775">
    <property type="entry name" value="TPP_enzyme_C"/>
    <property type="match status" value="1"/>
</dbReference>
<evidence type="ECO:0000256" key="1">
    <source>
        <dbReference type="ARBA" id="ARBA00007812"/>
    </source>
</evidence>
<dbReference type="Gene3D" id="3.40.50.1220">
    <property type="entry name" value="TPP-binding domain"/>
    <property type="match status" value="1"/>
</dbReference>
<dbReference type="EMBL" id="CXPG01000011">
    <property type="protein sequence ID" value="CTQ31712.1"/>
    <property type="molecule type" value="Genomic_DNA"/>
</dbReference>
<dbReference type="GO" id="GO:0005948">
    <property type="term" value="C:acetolactate synthase complex"/>
    <property type="evidence" value="ECO:0007669"/>
    <property type="project" value="TreeGrafter"/>
</dbReference>
<evidence type="ECO:0000256" key="4">
    <source>
        <dbReference type="RuleBase" id="RU362132"/>
    </source>
</evidence>
<evidence type="ECO:0000259" key="7">
    <source>
        <dbReference type="Pfam" id="PF02775"/>
    </source>
</evidence>
<evidence type="ECO:0000256" key="5">
    <source>
        <dbReference type="SAM" id="MobiDB-lite"/>
    </source>
</evidence>